<dbReference type="PANTHER" id="PTHR45737">
    <property type="entry name" value="VON WILLEBRAND FACTOR A DOMAIN-CONTAINING PROTEIN 5A"/>
    <property type="match status" value="1"/>
</dbReference>
<reference evidence="3 4" key="1">
    <citation type="journal article" date="2022" name="Microbiol. Resour. Announc.">
        <title>Complete Genome Sequence of the Hyperthermophilic and Acidophilic Archaeon Saccharolobus caldissimus Strain HS-3T.</title>
        <authorList>
            <person name="Sakai H.D."/>
            <person name="Kurosawa N."/>
        </authorList>
    </citation>
    <scope>NUCLEOTIDE SEQUENCE [LARGE SCALE GENOMIC DNA]</scope>
    <source>
        <strain evidence="3 4">JCM32116</strain>
    </source>
</reference>
<keyword evidence="4" id="KW-1185">Reference proteome</keyword>
<evidence type="ECO:0000313" key="3">
    <source>
        <dbReference type="EMBL" id="BDB97963.1"/>
    </source>
</evidence>
<dbReference type="GeneID" id="68865725"/>
<protein>
    <recommendedName>
        <fullName evidence="2">VWFA domain-containing protein</fullName>
    </recommendedName>
</protein>
<dbReference type="Pfam" id="PF00092">
    <property type="entry name" value="VWA"/>
    <property type="match status" value="1"/>
</dbReference>
<sequence length="356" mass="40649">MTITINIKQTHNYIYTDRPTDVGFIIYITPLQTAVTRNAHYIIMIDNSPSMQGEKLNTAVQSAQKLLLSLPQGNFVTIIVFSNHPEIRYQGPSGVLVNFDVGKGYTTRFYEAINFAIDLAKRSQMPTKIILLTDGKPTDKRNVKDYEKIDIPPNIQIISIGIGKDYNENILKRLADKSAGTFYHVNEPSQLPNIFEREKTSSTFAYNLQLLVPQNFMPHNYDLPIRIPIVDKLIAVYGNLVVPAGNSPYVVTFTANYTDPVDNRQKTVTKTITLQRADPQIVENYIDRDSLAEIRYYRMLREYADALYTGKDTTKILNQLKEIAEETKRPELIEETKRLGSDKKSDLSEITRKMRS</sequence>
<dbReference type="PANTHER" id="PTHR45737:SF6">
    <property type="entry name" value="VON WILLEBRAND FACTOR A DOMAIN-CONTAINING PROTEIN 5A"/>
    <property type="match status" value="1"/>
</dbReference>
<feature type="domain" description="VWFA" evidence="2">
    <location>
        <begin position="40"/>
        <end position="198"/>
    </location>
</feature>
<evidence type="ECO:0000313" key="4">
    <source>
        <dbReference type="Proteomes" id="UP001319921"/>
    </source>
</evidence>
<dbReference type="CDD" id="cd00198">
    <property type="entry name" value="vWFA"/>
    <property type="match status" value="1"/>
</dbReference>
<accession>A0AAQ4CQ82</accession>
<gene>
    <name evidence="3" type="ORF">SACC_09800</name>
</gene>
<dbReference type="SMART" id="SM00327">
    <property type="entry name" value="VWA"/>
    <property type="match status" value="1"/>
</dbReference>
<name>A0AAQ4CQ82_9CREN</name>
<dbReference type="InterPro" id="IPR002035">
    <property type="entry name" value="VWF_A"/>
</dbReference>
<dbReference type="AlphaFoldDB" id="A0AAQ4CQ82"/>
<dbReference type="InterPro" id="IPR040929">
    <property type="entry name" value="ArnB_C"/>
</dbReference>
<dbReference type="KEGG" id="scas:SACC_09800"/>
<dbReference type="Pfam" id="PF18677">
    <property type="entry name" value="ArnB_C"/>
    <property type="match status" value="1"/>
</dbReference>
<dbReference type="InterPro" id="IPR036465">
    <property type="entry name" value="vWFA_dom_sf"/>
</dbReference>
<dbReference type="EMBL" id="AP025226">
    <property type="protein sequence ID" value="BDB97963.1"/>
    <property type="molecule type" value="Genomic_DNA"/>
</dbReference>
<feature type="region of interest" description="Disordered" evidence="1">
    <location>
        <begin position="331"/>
        <end position="356"/>
    </location>
</feature>
<dbReference type="SUPFAM" id="SSF53300">
    <property type="entry name" value="vWA-like"/>
    <property type="match status" value="1"/>
</dbReference>
<dbReference type="RefSeq" id="WP_229571916.1">
    <property type="nucleotide sequence ID" value="NZ_AP025226.1"/>
</dbReference>
<evidence type="ECO:0000259" key="2">
    <source>
        <dbReference type="PROSITE" id="PS50234"/>
    </source>
</evidence>
<dbReference type="Proteomes" id="UP001319921">
    <property type="component" value="Chromosome"/>
</dbReference>
<dbReference type="Gene3D" id="3.40.50.410">
    <property type="entry name" value="von Willebrand factor, type A domain"/>
    <property type="match status" value="1"/>
</dbReference>
<proteinExistence type="predicted"/>
<evidence type="ECO:0000256" key="1">
    <source>
        <dbReference type="SAM" id="MobiDB-lite"/>
    </source>
</evidence>
<organism evidence="3 4">
    <name type="scientific">Saccharolobus caldissimus</name>
    <dbReference type="NCBI Taxonomy" id="1702097"/>
    <lineage>
        <taxon>Archaea</taxon>
        <taxon>Thermoproteota</taxon>
        <taxon>Thermoprotei</taxon>
        <taxon>Sulfolobales</taxon>
        <taxon>Sulfolobaceae</taxon>
        <taxon>Saccharolobus</taxon>
    </lineage>
</organism>
<dbReference type="PROSITE" id="PS50234">
    <property type="entry name" value="VWFA"/>
    <property type="match status" value="1"/>
</dbReference>